<comment type="caution">
    <text evidence="6">The sequence shown here is derived from an EMBL/GenBank/DDBJ whole genome shotgun (WGS) entry which is preliminary data.</text>
</comment>
<dbReference type="EMBL" id="JACCFS010000001">
    <property type="protein sequence ID" value="NYJ35035.1"/>
    <property type="molecule type" value="Genomic_DNA"/>
</dbReference>
<gene>
    <name evidence="6" type="ORF">HNR10_002916</name>
</gene>
<evidence type="ECO:0000256" key="4">
    <source>
        <dbReference type="SAM" id="SignalP"/>
    </source>
</evidence>
<proteinExistence type="inferred from homology"/>
<dbReference type="Proteomes" id="UP000572051">
    <property type="component" value="Unassembled WGS sequence"/>
</dbReference>
<dbReference type="RefSeq" id="WP_218897784.1">
    <property type="nucleotide sequence ID" value="NZ_JACCFS010000001.1"/>
</dbReference>
<dbReference type="PANTHER" id="PTHR46847">
    <property type="entry name" value="D-ALLOSE-BINDING PERIPLASMIC PROTEIN-RELATED"/>
    <property type="match status" value="1"/>
</dbReference>
<organism evidence="6 7">
    <name type="scientific">Nocardiopsis aegyptia</name>
    <dbReference type="NCBI Taxonomy" id="220378"/>
    <lineage>
        <taxon>Bacteria</taxon>
        <taxon>Bacillati</taxon>
        <taxon>Actinomycetota</taxon>
        <taxon>Actinomycetes</taxon>
        <taxon>Streptosporangiales</taxon>
        <taxon>Nocardiopsidaceae</taxon>
        <taxon>Nocardiopsis</taxon>
    </lineage>
</organism>
<feature type="chain" id="PRO_5031023944" evidence="4">
    <location>
        <begin position="33"/>
        <end position="373"/>
    </location>
</feature>
<reference evidence="6 7" key="1">
    <citation type="submission" date="2020-07" db="EMBL/GenBank/DDBJ databases">
        <title>Sequencing the genomes of 1000 actinobacteria strains.</title>
        <authorList>
            <person name="Klenk H.-P."/>
        </authorList>
    </citation>
    <scope>NUCLEOTIDE SEQUENCE [LARGE SCALE GENOMIC DNA]</scope>
    <source>
        <strain evidence="6 7">DSM 44442</strain>
    </source>
</reference>
<dbReference type="Gene3D" id="3.40.50.2300">
    <property type="match status" value="2"/>
</dbReference>
<accession>A0A7Z0EPN1</accession>
<dbReference type="InterPro" id="IPR028082">
    <property type="entry name" value="Peripla_BP_I"/>
</dbReference>
<dbReference type="InterPro" id="IPR025997">
    <property type="entry name" value="SBP_2_dom"/>
</dbReference>
<dbReference type="Pfam" id="PF13407">
    <property type="entry name" value="Peripla_BP_4"/>
    <property type="match status" value="1"/>
</dbReference>
<dbReference type="PANTHER" id="PTHR46847:SF1">
    <property type="entry name" value="D-ALLOSE-BINDING PERIPLASMIC PROTEIN-RELATED"/>
    <property type="match status" value="1"/>
</dbReference>
<dbReference type="GO" id="GO:0030246">
    <property type="term" value="F:carbohydrate binding"/>
    <property type="evidence" value="ECO:0007669"/>
    <property type="project" value="UniProtKB-ARBA"/>
</dbReference>
<feature type="signal peptide" evidence="4">
    <location>
        <begin position="1"/>
        <end position="32"/>
    </location>
</feature>
<name>A0A7Z0EPN1_9ACTN</name>
<comment type="subcellular location">
    <subcellularLocation>
        <location evidence="1">Cell envelope</location>
    </subcellularLocation>
</comment>
<keyword evidence="3 4" id="KW-0732">Signal</keyword>
<dbReference type="GO" id="GO:0030313">
    <property type="term" value="C:cell envelope"/>
    <property type="evidence" value="ECO:0007669"/>
    <property type="project" value="UniProtKB-SubCell"/>
</dbReference>
<feature type="domain" description="Periplasmic binding protein" evidence="5">
    <location>
        <begin position="80"/>
        <end position="328"/>
    </location>
</feature>
<evidence type="ECO:0000256" key="2">
    <source>
        <dbReference type="ARBA" id="ARBA00007639"/>
    </source>
</evidence>
<evidence type="ECO:0000313" key="6">
    <source>
        <dbReference type="EMBL" id="NYJ35035.1"/>
    </source>
</evidence>
<protein>
    <submittedName>
        <fullName evidence="6">Ribose transport system substrate-binding protein</fullName>
    </submittedName>
</protein>
<dbReference type="AlphaFoldDB" id="A0A7Z0EPN1"/>
<evidence type="ECO:0000256" key="3">
    <source>
        <dbReference type="ARBA" id="ARBA00022729"/>
    </source>
</evidence>
<dbReference type="SUPFAM" id="SSF53822">
    <property type="entry name" value="Periplasmic binding protein-like I"/>
    <property type="match status" value="1"/>
</dbReference>
<sequence length="373" mass="39408">MRTRTSLPVLGLTAGLASLVLLSGCGGGGGQAATPNSEEAQRAMQELIDPYLGQPSDFPITEPLESPVPEGTQIAYVDNGNALVSLMYQLMLPAAEELGAELYVVRAGTSASGVQSAFSTVVQQEPDAVINTAIDPALWDNQREQLVDAGIPIVSLGTVADPASGLVQPNGSAAFELQGRLQAAWLVANHDEAVDAVFYEHTEIAYGAAVKEGFESQLEESCPGCTVRVVQIPIAEVGNQAPERIVSDLQSHPDTDAVVFQSSAVATGLPSKLAVAGMDDIEIVGANPLPTNLQYLKDGQSTVELGTDLNTLAWTAVDTAARLIIGQEPQENVIDGEALVHQFLRPEDIAFDPTQGFSGYPDVGDRFQELWDQ</sequence>
<comment type="similarity">
    <text evidence="2">Belongs to the bacterial solute-binding protein 2 family.</text>
</comment>
<evidence type="ECO:0000313" key="7">
    <source>
        <dbReference type="Proteomes" id="UP000572051"/>
    </source>
</evidence>
<dbReference type="PROSITE" id="PS51257">
    <property type="entry name" value="PROKAR_LIPOPROTEIN"/>
    <property type="match status" value="1"/>
</dbReference>
<evidence type="ECO:0000259" key="5">
    <source>
        <dbReference type="Pfam" id="PF13407"/>
    </source>
</evidence>
<keyword evidence="7" id="KW-1185">Reference proteome</keyword>
<evidence type="ECO:0000256" key="1">
    <source>
        <dbReference type="ARBA" id="ARBA00004196"/>
    </source>
</evidence>